<evidence type="ECO:0000256" key="2">
    <source>
        <dbReference type="ARBA" id="ARBA00022676"/>
    </source>
</evidence>
<feature type="transmembrane region" description="Helical" evidence="4">
    <location>
        <begin position="316"/>
        <end position="337"/>
    </location>
</feature>
<dbReference type="InterPro" id="IPR029044">
    <property type="entry name" value="Nucleotide-diphossugar_trans"/>
</dbReference>
<comment type="similarity">
    <text evidence="1">Belongs to the glycosyltransferase 2 family.</text>
</comment>
<dbReference type="Proteomes" id="UP000004947">
    <property type="component" value="Unassembled WGS sequence"/>
</dbReference>
<evidence type="ECO:0000256" key="4">
    <source>
        <dbReference type="SAM" id="Phobius"/>
    </source>
</evidence>
<comment type="caution">
    <text evidence="5">The sequence shown here is derived from an EMBL/GenBank/DDBJ whole genome shotgun (WGS) entry which is preliminary data.</text>
</comment>
<feature type="transmembrane region" description="Helical" evidence="4">
    <location>
        <begin position="349"/>
        <end position="373"/>
    </location>
</feature>
<dbReference type="Pfam" id="PF13641">
    <property type="entry name" value="Glyco_tranf_2_3"/>
    <property type="match status" value="1"/>
</dbReference>
<feature type="transmembrane region" description="Helical" evidence="4">
    <location>
        <begin position="282"/>
        <end position="304"/>
    </location>
</feature>
<name>A6DG67_9BACT</name>
<dbReference type="CDD" id="cd06423">
    <property type="entry name" value="CESA_like"/>
    <property type="match status" value="1"/>
</dbReference>
<keyword evidence="3 5" id="KW-0808">Transferase</keyword>
<dbReference type="STRING" id="313628.LNTAR_22379"/>
<keyword evidence="4" id="KW-0812">Transmembrane</keyword>
<keyword evidence="4" id="KW-1133">Transmembrane helix</keyword>
<reference evidence="5 6" key="1">
    <citation type="journal article" date="2010" name="J. Bacteriol.">
        <title>Genome sequence of Lentisphaera araneosa HTCC2155T, the type species of the order Lentisphaerales in the phylum Lentisphaerae.</title>
        <authorList>
            <person name="Thrash J.C."/>
            <person name="Cho J.C."/>
            <person name="Vergin K.L."/>
            <person name="Morris R.M."/>
            <person name="Giovannoni S.J."/>
        </authorList>
    </citation>
    <scope>NUCLEOTIDE SEQUENCE [LARGE SCALE GENOMIC DNA]</scope>
    <source>
        <strain evidence="5 6">HTCC2155</strain>
    </source>
</reference>
<dbReference type="PANTHER" id="PTHR43630:SF1">
    <property type="entry name" value="POLY-BETA-1,6-N-ACETYL-D-GLUCOSAMINE SYNTHASE"/>
    <property type="match status" value="1"/>
</dbReference>
<evidence type="ECO:0000256" key="1">
    <source>
        <dbReference type="ARBA" id="ARBA00006739"/>
    </source>
</evidence>
<dbReference type="EMBL" id="ABCK01000002">
    <property type="protein sequence ID" value="EDM29184.1"/>
    <property type="molecule type" value="Genomic_DNA"/>
</dbReference>
<dbReference type="PANTHER" id="PTHR43630">
    <property type="entry name" value="POLY-BETA-1,6-N-ACETYL-D-GLUCOSAMINE SYNTHASE"/>
    <property type="match status" value="1"/>
</dbReference>
<dbReference type="eggNOG" id="COG1215">
    <property type="taxonomic scope" value="Bacteria"/>
</dbReference>
<sequence length="396" mass="44959">MTFYTLSNNEKNIDEGLEIDEEYNPKVSVLVPAHNEEAVIEGCLECMNKLDYKKDQLEVIILNDRSSDGTKDLIDNFLRKNPKSHIRAHHRPMSAEPGKAAAMKEIIATLKSEIIVIFDADYLPQADLIKRLINPFKDPEVGATMGRVVTYNANANIMTKLIDLERRSGYAIDQNVRNHFDLLPQFGGTTGGIRLSALEDVGGWDTRTLTEDTDLTYKLYLNGYKIKYLNAAACYEETPETWQARYKQVRRWAYGHNDCMIKHFIPTLMHTDKNLLRKLDALLLLTIYAAPAALLVLSIVAFLFGNISVNMSASLITLFLLFCGFGNFSPFFQMFAACIKDRQPHCIRYIPYIFVSSTISMLASTHALLLLPIEKLGLKKSLSWDKTLRYRKKAIS</sequence>
<dbReference type="AlphaFoldDB" id="A6DG67"/>
<organism evidence="5 6">
    <name type="scientific">Lentisphaera araneosa HTCC2155</name>
    <dbReference type="NCBI Taxonomy" id="313628"/>
    <lineage>
        <taxon>Bacteria</taxon>
        <taxon>Pseudomonadati</taxon>
        <taxon>Lentisphaerota</taxon>
        <taxon>Lentisphaeria</taxon>
        <taxon>Lentisphaerales</taxon>
        <taxon>Lentisphaeraceae</taxon>
        <taxon>Lentisphaera</taxon>
    </lineage>
</organism>
<dbReference type="Gene3D" id="3.90.550.10">
    <property type="entry name" value="Spore Coat Polysaccharide Biosynthesis Protein SpsA, Chain A"/>
    <property type="match status" value="1"/>
</dbReference>
<dbReference type="SUPFAM" id="SSF53448">
    <property type="entry name" value="Nucleotide-diphospho-sugar transferases"/>
    <property type="match status" value="1"/>
</dbReference>
<evidence type="ECO:0000313" key="5">
    <source>
        <dbReference type="EMBL" id="EDM29184.1"/>
    </source>
</evidence>
<evidence type="ECO:0000256" key="3">
    <source>
        <dbReference type="ARBA" id="ARBA00022679"/>
    </source>
</evidence>
<gene>
    <name evidence="5" type="ORF">LNTAR_22379</name>
</gene>
<proteinExistence type="inferred from homology"/>
<keyword evidence="2" id="KW-0328">Glycosyltransferase</keyword>
<dbReference type="GO" id="GO:0016757">
    <property type="term" value="F:glycosyltransferase activity"/>
    <property type="evidence" value="ECO:0007669"/>
    <property type="project" value="UniProtKB-KW"/>
</dbReference>
<dbReference type="RefSeq" id="WP_007276914.1">
    <property type="nucleotide sequence ID" value="NZ_ABCK01000002.1"/>
</dbReference>
<accession>A6DG67</accession>
<keyword evidence="4" id="KW-0472">Membrane</keyword>
<keyword evidence="6" id="KW-1185">Reference proteome</keyword>
<evidence type="ECO:0000313" key="6">
    <source>
        <dbReference type="Proteomes" id="UP000004947"/>
    </source>
</evidence>
<dbReference type="OrthoDB" id="9768769at2"/>
<protein>
    <submittedName>
        <fullName evidence="5">Glycosyl transferase, family 2</fullName>
    </submittedName>
</protein>